<evidence type="ECO:0000256" key="2">
    <source>
        <dbReference type="ARBA" id="ARBA00012438"/>
    </source>
</evidence>
<dbReference type="Pfam" id="PF02518">
    <property type="entry name" value="HATPase_c"/>
    <property type="match status" value="1"/>
</dbReference>
<dbReference type="SUPFAM" id="SSF47384">
    <property type="entry name" value="Homodimeric domain of signal transducing histidine kinase"/>
    <property type="match status" value="1"/>
</dbReference>
<protein>
    <recommendedName>
        <fullName evidence="2">histidine kinase</fullName>
        <ecNumber evidence="2">2.7.13.3</ecNumber>
    </recommendedName>
</protein>
<dbReference type="SMART" id="SM00388">
    <property type="entry name" value="HisKA"/>
    <property type="match status" value="1"/>
</dbReference>
<dbReference type="InterPro" id="IPR036097">
    <property type="entry name" value="HisK_dim/P_sf"/>
</dbReference>
<proteinExistence type="predicted"/>
<dbReference type="SUPFAM" id="SSF55874">
    <property type="entry name" value="ATPase domain of HSP90 chaperone/DNA topoisomerase II/histidine kinase"/>
    <property type="match status" value="1"/>
</dbReference>
<dbReference type="FunFam" id="3.30.565.10:FF:000006">
    <property type="entry name" value="Sensor histidine kinase WalK"/>
    <property type="match status" value="1"/>
</dbReference>
<dbReference type="InterPro" id="IPR036890">
    <property type="entry name" value="HATPase_C_sf"/>
</dbReference>
<accession>A0A0G2ZCF4</accession>
<dbReference type="SMART" id="SM00387">
    <property type="entry name" value="HATPase_c"/>
    <property type="match status" value="1"/>
</dbReference>
<keyword evidence="6" id="KW-0472">Membrane</keyword>
<evidence type="ECO:0000313" key="8">
    <source>
        <dbReference type="EMBL" id="AKI97229.1"/>
    </source>
</evidence>
<keyword evidence="9" id="KW-1185">Reference proteome</keyword>
<feature type="domain" description="Histidine kinase" evidence="7">
    <location>
        <begin position="357"/>
        <end position="573"/>
    </location>
</feature>
<dbReference type="InterPro" id="IPR003594">
    <property type="entry name" value="HATPase_dom"/>
</dbReference>
<evidence type="ECO:0000256" key="3">
    <source>
        <dbReference type="ARBA" id="ARBA00022553"/>
    </source>
</evidence>
<dbReference type="RefSeq" id="WP_047754363.1">
    <property type="nucleotide sequence ID" value="NZ_CAJUHA010000008.1"/>
</dbReference>
<dbReference type="AlphaFoldDB" id="A0A0G2ZCF4"/>
<feature type="transmembrane region" description="Helical" evidence="6">
    <location>
        <begin position="166"/>
        <end position="184"/>
    </location>
</feature>
<dbReference type="EC" id="2.7.13.3" evidence="2"/>
<comment type="catalytic activity">
    <reaction evidence="1">
        <text>ATP + protein L-histidine = ADP + protein N-phospho-L-histidine.</text>
        <dbReference type="EC" id="2.7.13.3"/>
    </reaction>
</comment>
<keyword evidence="4" id="KW-0808">Transferase</keyword>
<keyword evidence="6" id="KW-0812">Transmembrane</keyword>
<dbReference type="STRING" id="1330330.IX53_04705"/>
<dbReference type="PRINTS" id="PR00344">
    <property type="entry name" value="BCTRLSENSOR"/>
</dbReference>
<dbReference type="InterPro" id="IPR003661">
    <property type="entry name" value="HisK_dim/P_dom"/>
</dbReference>
<feature type="transmembrane region" description="Helical" evidence="6">
    <location>
        <begin position="190"/>
        <end position="213"/>
    </location>
</feature>
<feature type="transmembrane region" description="Helical" evidence="6">
    <location>
        <begin position="12"/>
        <end position="32"/>
    </location>
</feature>
<feature type="transmembrane region" description="Helical" evidence="6">
    <location>
        <begin position="66"/>
        <end position="89"/>
    </location>
</feature>
<feature type="transmembrane region" description="Helical" evidence="6">
    <location>
        <begin position="132"/>
        <end position="154"/>
    </location>
</feature>
<keyword evidence="6" id="KW-1133">Transmembrane helix</keyword>
<evidence type="ECO:0000313" key="9">
    <source>
        <dbReference type="Proteomes" id="UP000035159"/>
    </source>
</evidence>
<dbReference type="KEGG" id="kpf:IX53_04705"/>
<dbReference type="InterPro" id="IPR004358">
    <property type="entry name" value="Sig_transdc_His_kin-like_C"/>
</dbReference>
<dbReference type="GO" id="GO:0000155">
    <property type="term" value="F:phosphorelay sensor kinase activity"/>
    <property type="evidence" value="ECO:0007669"/>
    <property type="project" value="InterPro"/>
</dbReference>
<dbReference type="InterPro" id="IPR005467">
    <property type="entry name" value="His_kinase_dom"/>
</dbReference>
<feature type="transmembrane region" description="Helical" evidence="6">
    <location>
        <begin position="101"/>
        <end position="120"/>
    </location>
</feature>
<dbReference type="PANTHER" id="PTHR43547:SF2">
    <property type="entry name" value="HYBRID SIGNAL TRANSDUCTION HISTIDINE KINASE C"/>
    <property type="match status" value="1"/>
</dbReference>
<dbReference type="Gene3D" id="3.30.565.10">
    <property type="entry name" value="Histidine kinase-like ATPase, C-terminal domain"/>
    <property type="match status" value="1"/>
</dbReference>
<evidence type="ECO:0000256" key="6">
    <source>
        <dbReference type="SAM" id="Phobius"/>
    </source>
</evidence>
<keyword evidence="5" id="KW-0418">Kinase</keyword>
<evidence type="ECO:0000256" key="5">
    <source>
        <dbReference type="ARBA" id="ARBA00022777"/>
    </source>
</evidence>
<organism evidence="8 9">
    <name type="scientific">Kosmotoga pacifica</name>
    <dbReference type="NCBI Taxonomy" id="1330330"/>
    <lineage>
        <taxon>Bacteria</taxon>
        <taxon>Thermotogati</taxon>
        <taxon>Thermotogota</taxon>
        <taxon>Thermotogae</taxon>
        <taxon>Kosmotogales</taxon>
        <taxon>Kosmotogaceae</taxon>
        <taxon>Kosmotoga</taxon>
    </lineage>
</organism>
<dbReference type="PANTHER" id="PTHR43547">
    <property type="entry name" value="TWO-COMPONENT HISTIDINE KINASE"/>
    <property type="match status" value="1"/>
</dbReference>
<dbReference type="EMBL" id="CP011232">
    <property type="protein sequence ID" value="AKI97229.1"/>
    <property type="molecule type" value="Genomic_DNA"/>
</dbReference>
<keyword evidence="3" id="KW-0597">Phosphoprotein</keyword>
<dbReference type="OrthoDB" id="112712at2"/>
<evidence type="ECO:0000259" key="7">
    <source>
        <dbReference type="PROSITE" id="PS50109"/>
    </source>
</evidence>
<reference evidence="8 9" key="1">
    <citation type="submission" date="2015-04" db="EMBL/GenBank/DDBJ databases">
        <title>Complete Genome Sequence of Kosmotoga pacifica SLHLJ1.</title>
        <authorList>
            <person name="Jiang L.J."/>
            <person name="Shao Z.Z."/>
            <person name="Jebbar M."/>
        </authorList>
    </citation>
    <scope>NUCLEOTIDE SEQUENCE [LARGE SCALE GENOMIC DNA]</scope>
    <source>
        <strain evidence="8 9">SLHLJ1</strain>
    </source>
</reference>
<dbReference type="PATRIC" id="fig|1330330.3.peg.946"/>
<sequence>MDSTTSVLSAAMVIKLVQIYLITPLCFAFIIFNRLSRTQHWAWDIFWSVYALNRIILFYLSKGENVLFWLFLNAVMLALEGFALIMLSKSYARYPERIKKIYAYVPFFTIFPLTLLGYFTPETMPGYELLGIFYGQYLALLILGAIMIFFGVTLIRKFRGFMRSGIVIGLIITLSGISTAFSLAGKFIPLLFSVQLVLNIFLVIALFIAYILFRIEDEIRKRSELEILYNNIANNISNVALVRLTESGQEVFCSPLAIKLFSRVNDFDDIEKKLEKPEKFRECITKALNTGEICHLRTRVKQKEFLIYIYPGKYQTKRIVDIAFLDVTELLDIEKQLREENNKFKKRLDEQLEFFSNIVHELKSPLTIIKGYAEMLESSATVDQKRMLLSIHQAVEYQLDLINNLLEVSKLQAKKSKLNIEKIDLSELIADVAYQFADISTRKGVKLEIEERDLPHEFYTDPIKLKRVLVNLLDNAFKFTTTGKVRLSIYPHNEGVYFEVKDTGIGIKKEFLAGIFDRFTKVEEPVNYNLNPSGTGLGLFLTKELVELLGGKIKINSEYGMGTTVSFTISNKKRES</sequence>
<evidence type="ECO:0000256" key="1">
    <source>
        <dbReference type="ARBA" id="ARBA00000085"/>
    </source>
</evidence>
<dbReference type="PROSITE" id="PS50109">
    <property type="entry name" value="HIS_KIN"/>
    <property type="match status" value="1"/>
</dbReference>
<dbReference type="Pfam" id="PF00512">
    <property type="entry name" value="HisKA"/>
    <property type="match status" value="1"/>
</dbReference>
<feature type="transmembrane region" description="Helical" evidence="6">
    <location>
        <begin position="41"/>
        <end position="60"/>
    </location>
</feature>
<dbReference type="CDD" id="cd00082">
    <property type="entry name" value="HisKA"/>
    <property type="match status" value="1"/>
</dbReference>
<gene>
    <name evidence="8" type="ORF">IX53_04705</name>
</gene>
<dbReference type="Proteomes" id="UP000035159">
    <property type="component" value="Chromosome"/>
</dbReference>
<dbReference type="Gene3D" id="1.10.287.130">
    <property type="match status" value="1"/>
</dbReference>
<evidence type="ECO:0000256" key="4">
    <source>
        <dbReference type="ARBA" id="ARBA00022679"/>
    </source>
</evidence>
<name>A0A0G2ZCF4_9BACT</name>